<gene>
    <name evidence="1" type="ORF">HRTV-27_gp79</name>
</gene>
<keyword evidence="2" id="KW-1185">Reference proteome</keyword>
<evidence type="ECO:0000313" key="1">
    <source>
        <dbReference type="EMBL" id="UBF22772.1"/>
    </source>
</evidence>
<accession>A0AAE8XY12</accession>
<dbReference type="EMBL" id="MZ334522">
    <property type="protein sequence ID" value="UBF22772.1"/>
    <property type="molecule type" value="Genomic_DNA"/>
</dbReference>
<dbReference type="Proteomes" id="UP000827260">
    <property type="component" value="Segment"/>
</dbReference>
<reference evidence="1" key="1">
    <citation type="submission" date="2021-05" db="EMBL/GenBank/DDBJ databases">
        <title>Diversity, taxonomy and evolution of archaeal viruses of the class Caudoviricetes.</title>
        <authorList>
            <person name="Liu Y."/>
            <person name="Demina T.A."/>
            <person name="Roux S."/>
            <person name="Aiewsakun P."/>
            <person name="Kazlauskas D."/>
            <person name="Simmonds P."/>
            <person name="Prangishvili D."/>
            <person name="Oksanen H.M."/>
            <person name="Krupovic M."/>
        </authorList>
    </citation>
    <scope>NUCLEOTIDE SEQUENCE</scope>
    <source>
        <strain evidence="1">HRTV-27/27</strain>
    </source>
</reference>
<evidence type="ECO:0000313" key="2">
    <source>
        <dbReference type="Proteomes" id="UP000827260"/>
    </source>
</evidence>
<proteinExistence type="predicted"/>
<sequence length="99" mass="11256">MGGYMDFEVYVNGERVVIRGVERAEEEYGETHPRAGEWETFAYLHVEPVERAKETTTRVPIGSVKCDGGASALYDHLFERGLIPAWFYDGREPDETLEA</sequence>
<organism evidence="1 2">
    <name type="scientific">Halorubrum tailed virus 27</name>
    <dbReference type="NCBI Taxonomy" id="2878008"/>
    <lineage>
        <taxon>Viruses</taxon>
        <taxon>Duplodnaviria</taxon>
        <taxon>Heunggongvirae</taxon>
        <taxon>Uroviricota</taxon>
        <taxon>Caudoviricetes</taxon>
        <taxon>Thumleimavirales</taxon>
        <taxon>Hafunaviridae</taxon>
        <taxon>Minorvirus</taxon>
        <taxon>Minorvirus thailandense</taxon>
        <taxon>Minorvirus HRTV27</taxon>
    </lineage>
</organism>
<name>A0AAE8XY12_9CAUD</name>
<protein>
    <submittedName>
        <fullName evidence="1">Uncharacterized protein</fullName>
    </submittedName>
</protein>